<evidence type="ECO:0000313" key="1">
    <source>
        <dbReference type="EMBL" id="RDH41203.1"/>
    </source>
</evidence>
<evidence type="ECO:0000313" key="2">
    <source>
        <dbReference type="Proteomes" id="UP000257039"/>
    </source>
</evidence>
<dbReference type="EMBL" id="NDXW01000012">
    <property type="protein sequence ID" value="RDH41203.1"/>
    <property type="molecule type" value="Genomic_DNA"/>
</dbReference>
<dbReference type="Pfam" id="PF05926">
    <property type="entry name" value="Phage_GPL"/>
    <property type="match status" value="1"/>
</dbReference>
<evidence type="ECO:0008006" key="3">
    <source>
        <dbReference type="Google" id="ProtNLM"/>
    </source>
</evidence>
<dbReference type="AlphaFoldDB" id="A0A4P9VDR0"/>
<dbReference type="Proteomes" id="UP000257039">
    <property type="component" value="Unassembled WGS sequence"/>
</dbReference>
<dbReference type="RefSeq" id="WP_094790061.1">
    <property type="nucleotide sequence ID" value="NZ_NDXW01000012.1"/>
</dbReference>
<accession>A0A4P9VDR0</accession>
<dbReference type="InterPro" id="IPR009225">
    <property type="entry name" value="Phage_head_completion_GpL"/>
</dbReference>
<name>A0A4P9VDR0_9GAMM</name>
<reference evidence="1 2" key="1">
    <citation type="submission" date="2017-04" db="EMBL/GenBank/DDBJ databases">
        <title>Draft genome sequence of Zooshikella ganghwensis VG4 isolated from Red Sea sediments.</title>
        <authorList>
            <person name="Rehman Z."/>
            <person name="Alam I."/>
            <person name="Kamau A."/>
            <person name="Bajic V."/>
            <person name="Leiknes T."/>
        </authorList>
    </citation>
    <scope>NUCLEOTIDE SEQUENCE [LARGE SCALE GENOMIC DNA]</scope>
    <source>
        <strain evidence="1 2">VG4</strain>
    </source>
</reference>
<sequence length="152" mass="17247">MSIHDSLYQPATTDITSDEFFPTVSVGDFQQLYRLHEYTEDLIESELIQAVITINHQLESFKIQVISKGYSSLAERPSTTVNGEHRDCFLYQRAVMSLAKANVLKQYQTIFSSDKAEHVAKTNDDTYGFWLAASQRAVCQLQGELFISAELL</sequence>
<protein>
    <recommendedName>
        <fullName evidence="3">Head completion/stabilization protein</fullName>
    </recommendedName>
</protein>
<comment type="caution">
    <text evidence="1">The sequence shown here is derived from an EMBL/GenBank/DDBJ whole genome shotgun (WGS) entry which is preliminary data.</text>
</comment>
<proteinExistence type="predicted"/>
<keyword evidence="2" id="KW-1185">Reference proteome</keyword>
<gene>
    <name evidence="1" type="ORF">B9G39_29840</name>
</gene>
<organism evidence="1 2">
    <name type="scientific">Zooshikella ganghwensis</name>
    <dbReference type="NCBI Taxonomy" id="202772"/>
    <lineage>
        <taxon>Bacteria</taxon>
        <taxon>Pseudomonadati</taxon>
        <taxon>Pseudomonadota</taxon>
        <taxon>Gammaproteobacteria</taxon>
        <taxon>Oceanospirillales</taxon>
        <taxon>Zooshikellaceae</taxon>
        <taxon>Zooshikella</taxon>
    </lineage>
</organism>